<keyword evidence="2" id="KW-1185">Reference proteome</keyword>
<organism evidence="1 2">
    <name type="scientific">Melastoma candidum</name>
    <dbReference type="NCBI Taxonomy" id="119954"/>
    <lineage>
        <taxon>Eukaryota</taxon>
        <taxon>Viridiplantae</taxon>
        <taxon>Streptophyta</taxon>
        <taxon>Embryophyta</taxon>
        <taxon>Tracheophyta</taxon>
        <taxon>Spermatophyta</taxon>
        <taxon>Magnoliopsida</taxon>
        <taxon>eudicotyledons</taxon>
        <taxon>Gunneridae</taxon>
        <taxon>Pentapetalae</taxon>
        <taxon>rosids</taxon>
        <taxon>malvids</taxon>
        <taxon>Myrtales</taxon>
        <taxon>Melastomataceae</taxon>
        <taxon>Melastomatoideae</taxon>
        <taxon>Melastomateae</taxon>
        <taxon>Melastoma</taxon>
    </lineage>
</organism>
<proteinExistence type="predicted"/>
<name>A0ACB9R080_9MYRT</name>
<sequence>MSRNVVPLDRPRRPSIIIPARTPFHSYLPVSLSCSHRNGCQSAPFLFLKLPGCCKSTPSRFLELGLPRPVMIVSPTLERLHLGGFLLSRCPQMRIAWKSWALVRKSGSSLFVGDESSFDMSLRL</sequence>
<evidence type="ECO:0000313" key="1">
    <source>
        <dbReference type="EMBL" id="KAI4369412.1"/>
    </source>
</evidence>
<reference evidence="2" key="1">
    <citation type="journal article" date="2023" name="Front. Plant Sci.">
        <title>Chromosomal-level genome assembly of Melastoma candidum provides insights into trichome evolution.</title>
        <authorList>
            <person name="Zhong Y."/>
            <person name="Wu W."/>
            <person name="Sun C."/>
            <person name="Zou P."/>
            <person name="Liu Y."/>
            <person name="Dai S."/>
            <person name="Zhou R."/>
        </authorList>
    </citation>
    <scope>NUCLEOTIDE SEQUENCE [LARGE SCALE GENOMIC DNA]</scope>
</reference>
<accession>A0ACB9R080</accession>
<dbReference type="Proteomes" id="UP001057402">
    <property type="component" value="Chromosome 5"/>
</dbReference>
<comment type="caution">
    <text evidence="1">The sequence shown here is derived from an EMBL/GenBank/DDBJ whole genome shotgun (WGS) entry which is preliminary data.</text>
</comment>
<evidence type="ECO:0000313" key="2">
    <source>
        <dbReference type="Proteomes" id="UP001057402"/>
    </source>
</evidence>
<dbReference type="EMBL" id="CM042884">
    <property type="protein sequence ID" value="KAI4369412.1"/>
    <property type="molecule type" value="Genomic_DNA"/>
</dbReference>
<protein>
    <submittedName>
        <fullName evidence="1">Uncharacterized protein</fullName>
    </submittedName>
</protein>
<gene>
    <name evidence="1" type="ORF">MLD38_017852</name>
</gene>